<keyword evidence="3" id="KW-1185">Reference proteome</keyword>
<dbReference type="CDD" id="cd01300">
    <property type="entry name" value="YtcJ_like"/>
    <property type="match status" value="1"/>
</dbReference>
<name>A0ABW4KL13_9BACI</name>
<dbReference type="PANTHER" id="PTHR22642">
    <property type="entry name" value="IMIDAZOLONEPROPIONASE"/>
    <property type="match status" value="1"/>
</dbReference>
<dbReference type="RefSeq" id="WP_380774716.1">
    <property type="nucleotide sequence ID" value="NZ_JBHUEO010000048.1"/>
</dbReference>
<keyword evidence="2" id="KW-0378">Hydrolase</keyword>
<dbReference type="SUPFAM" id="SSF51338">
    <property type="entry name" value="Composite domain of metallo-dependent hydrolases"/>
    <property type="match status" value="1"/>
</dbReference>
<dbReference type="InterPro" id="IPR032466">
    <property type="entry name" value="Metal_Hydrolase"/>
</dbReference>
<dbReference type="SUPFAM" id="SSF51556">
    <property type="entry name" value="Metallo-dependent hydrolases"/>
    <property type="match status" value="1"/>
</dbReference>
<dbReference type="GO" id="GO:0016787">
    <property type="term" value="F:hydrolase activity"/>
    <property type="evidence" value="ECO:0007669"/>
    <property type="project" value="UniProtKB-KW"/>
</dbReference>
<organism evidence="2 3">
    <name type="scientific">Siminovitchia sediminis</name>
    <dbReference type="NCBI Taxonomy" id="1274353"/>
    <lineage>
        <taxon>Bacteria</taxon>
        <taxon>Bacillati</taxon>
        <taxon>Bacillota</taxon>
        <taxon>Bacilli</taxon>
        <taxon>Bacillales</taxon>
        <taxon>Bacillaceae</taxon>
        <taxon>Siminovitchia</taxon>
    </lineage>
</organism>
<sequence length="533" mass="58733">MDKNRTIAEAVAMKDGKIIAVGSDQEIKNHAGAHTQLIDLLGKLVIPGLNDSHIHLSTEASQVYDVSLGDARSIADVVQSIAKRVNETSRGEWVFGKCDWHEGALKEGRLPNRFDLDPVSPDHPVLIRRGGHVATVNSAALERAGITNETPDPLGGVIVKDASGHPIGILFGQPAVQLVAKKIPGKSLVEKAGDLRAIMHKLNQYGITSVTDPRVNDEEIEVYREVWKNEEMTVRATVLRLVEDIEDVKAATSNYSQGEGDDFFTIGGLKYFSDGGIENAYMKDPYEIVPREQEDPEFRGELRVPSGGMKELEDMFTLIAENGWSVGVHAVGDAANEVMVNLYAKVNEKIPIKDLRWVIMHLFLPKDEHLQMMKQIGIMGTIQDQPLLLGHNQRRFHGEKRAHDSIPLRKLVDSGIAFGGGTDAPILPANPFLSLWWMVTRNTLTAGVLGKEHAITREEALYLYTMGSAVTQFKEDKVGSIEPGKLADLAVLSQDYFEVEEDAIKDLKTVLTIVDGKIVYRDPAFQLDPVGLS</sequence>
<dbReference type="InterPro" id="IPR011059">
    <property type="entry name" value="Metal-dep_hydrolase_composite"/>
</dbReference>
<dbReference type="Pfam" id="PF07969">
    <property type="entry name" value="Amidohydro_3"/>
    <property type="match status" value="1"/>
</dbReference>
<evidence type="ECO:0000313" key="3">
    <source>
        <dbReference type="Proteomes" id="UP001597301"/>
    </source>
</evidence>
<reference evidence="3" key="1">
    <citation type="journal article" date="2019" name="Int. J. Syst. Evol. Microbiol.">
        <title>The Global Catalogue of Microorganisms (GCM) 10K type strain sequencing project: providing services to taxonomists for standard genome sequencing and annotation.</title>
        <authorList>
            <consortium name="The Broad Institute Genomics Platform"/>
            <consortium name="The Broad Institute Genome Sequencing Center for Infectious Disease"/>
            <person name="Wu L."/>
            <person name="Ma J."/>
        </authorList>
    </citation>
    <scope>NUCLEOTIDE SEQUENCE [LARGE SCALE GENOMIC DNA]</scope>
    <source>
        <strain evidence="3">CGMCC 1.12295</strain>
    </source>
</reference>
<dbReference type="PANTHER" id="PTHR22642:SF2">
    <property type="entry name" value="PROTEIN LONG AFTER FAR-RED 3"/>
    <property type="match status" value="1"/>
</dbReference>
<proteinExistence type="predicted"/>
<protein>
    <submittedName>
        <fullName evidence="2">Amidohydrolase</fullName>
        <ecNumber evidence="2">3.5.-.-</ecNumber>
    </submittedName>
</protein>
<evidence type="ECO:0000313" key="2">
    <source>
        <dbReference type="EMBL" id="MFD1707873.1"/>
    </source>
</evidence>
<dbReference type="Gene3D" id="2.30.40.10">
    <property type="entry name" value="Urease, subunit C, domain 1"/>
    <property type="match status" value="1"/>
</dbReference>
<dbReference type="Gene3D" id="3.20.20.140">
    <property type="entry name" value="Metal-dependent hydrolases"/>
    <property type="match status" value="1"/>
</dbReference>
<accession>A0ABW4KL13</accession>
<feature type="domain" description="Amidohydrolase 3" evidence="1">
    <location>
        <begin position="36"/>
        <end position="520"/>
    </location>
</feature>
<gene>
    <name evidence="2" type="ORF">ACFSCZ_14195</name>
</gene>
<dbReference type="EC" id="3.5.-.-" evidence="2"/>
<comment type="caution">
    <text evidence="2">The sequence shown here is derived from an EMBL/GenBank/DDBJ whole genome shotgun (WGS) entry which is preliminary data.</text>
</comment>
<dbReference type="Proteomes" id="UP001597301">
    <property type="component" value="Unassembled WGS sequence"/>
</dbReference>
<dbReference type="InterPro" id="IPR033932">
    <property type="entry name" value="YtcJ-like"/>
</dbReference>
<evidence type="ECO:0000259" key="1">
    <source>
        <dbReference type="Pfam" id="PF07969"/>
    </source>
</evidence>
<dbReference type="InterPro" id="IPR013108">
    <property type="entry name" value="Amidohydro_3"/>
</dbReference>
<dbReference type="Gene3D" id="3.10.310.70">
    <property type="match status" value="1"/>
</dbReference>
<dbReference type="EMBL" id="JBHUEO010000048">
    <property type="protein sequence ID" value="MFD1707873.1"/>
    <property type="molecule type" value="Genomic_DNA"/>
</dbReference>